<dbReference type="InterPro" id="IPR006664">
    <property type="entry name" value="OMP_bac"/>
</dbReference>
<dbReference type="InterPro" id="IPR006690">
    <property type="entry name" value="OMPA-like_CS"/>
</dbReference>
<dbReference type="AlphaFoldDB" id="A0A2T4JE32"/>
<evidence type="ECO:0000256" key="5">
    <source>
        <dbReference type="SAM" id="MobiDB-lite"/>
    </source>
</evidence>
<dbReference type="Gene3D" id="3.30.1330.60">
    <property type="entry name" value="OmpA-like domain"/>
    <property type="match status" value="1"/>
</dbReference>
<keyword evidence="3" id="KW-0998">Cell outer membrane</keyword>
<comment type="subcellular location">
    <subcellularLocation>
        <location evidence="1">Cell outer membrane</location>
    </subcellularLocation>
</comment>
<feature type="domain" description="OmpA-like" evidence="6">
    <location>
        <begin position="87"/>
        <end position="204"/>
    </location>
</feature>
<evidence type="ECO:0000256" key="2">
    <source>
        <dbReference type="ARBA" id="ARBA00023136"/>
    </source>
</evidence>
<dbReference type="PROSITE" id="PS51123">
    <property type="entry name" value="OMPA_2"/>
    <property type="match status" value="1"/>
</dbReference>
<evidence type="ECO:0000256" key="1">
    <source>
        <dbReference type="ARBA" id="ARBA00004442"/>
    </source>
</evidence>
<evidence type="ECO:0000259" key="6">
    <source>
        <dbReference type="PROSITE" id="PS51123"/>
    </source>
</evidence>
<dbReference type="InterPro" id="IPR050330">
    <property type="entry name" value="Bact_OuterMem_StrucFunc"/>
</dbReference>
<dbReference type="Proteomes" id="UP000241362">
    <property type="component" value="Unassembled WGS sequence"/>
</dbReference>
<feature type="region of interest" description="Disordered" evidence="5">
    <location>
        <begin position="1"/>
        <end position="20"/>
    </location>
</feature>
<dbReference type="PANTHER" id="PTHR30329:SF21">
    <property type="entry name" value="LIPOPROTEIN YIAD-RELATED"/>
    <property type="match status" value="1"/>
</dbReference>
<evidence type="ECO:0000313" key="7">
    <source>
        <dbReference type="EMBL" id="PTE16146.1"/>
    </source>
</evidence>
<dbReference type="EMBL" id="PZKE01000002">
    <property type="protein sequence ID" value="PTE16146.1"/>
    <property type="molecule type" value="Genomic_DNA"/>
</dbReference>
<evidence type="ECO:0000256" key="3">
    <source>
        <dbReference type="ARBA" id="ARBA00023237"/>
    </source>
</evidence>
<dbReference type="CDD" id="cd07185">
    <property type="entry name" value="OmpA_C-like"/>
    <property type="match status" value="1"/>
</dbReference>
<dbReference type="PANTHER" id="PTHR30329">
    <property type="entry name" value="STATOR ELEMENT OF FLAGELLAR MOTOR COMPLEX"/>
    <property type="match status" value="1"/>
</dbReference>
<proteinExistence type="predicted"/>
<sequence length="204" mass="21425">MARPGQGGSPPFRRGGREKDHPMLSSIRLLTVAAVLSVTSCTYIATTPSRPYTGTMTGGTLSEAAARQERELTVQLAGSGASITNTGNQLRVILPEAVSFAPGSVTLTPGFMPALREVARSLNSHPSSTIRVVGHTDSVGSEMYNKQLSQERALAVARALIRYGVPSSRISYSGRGSGEPITSNATAAGRAMNQRVEVVITPTN</sequence>
<dbReference type="InterPro" id="IPR036737">
    <property type="entry name" value="OmpA-like_sf"/>
</dbReference>
<evidence type="ECO:0000313" key="8">
    <source>
        <dbReference type="Proteomes" id="UP000241362"/>
    </source>
</evidence>
<dbReference type="SUPFAM" id="SSF103088">
    <property type="entry name" value="OmpA-like"/>
    <property type="match status" value="1"/>
</dbReference>
<dbReference type="InterPro" id="IPR006665">
    <property type="entry name" value="OmpA-like"/>
</dbReference>
<evidence type="ECO:0000256" key="4">
    <source>
        <dbReference type="PROSITE-ProRule" id="PRU00473"/>
    </source>
</evidence>
<accession>A0A2T4JE32</accession>
<keyword evidence="2 4" id="KW-0472">Membrane</keyword>
<comment type="caution">
    <text evidence="7">The sequence shown here is derived from an EMBL/GenBank/DDBJ whole genome shotgun (WGS) entry which is preliminary data.</text>
</comment>
<reference evidence="7 8" key="1">
    <citation type="submission" date="2018-03" db="EMBL/GenBank/DDBJ databases">
        <title>Rhodobacter blasticus.</title>
        <authorList>
            <person name="Meyer T.E."/>
            <person name="Miller S."/>
            <person name="Lodha T."/>
            <person name="Gandham S."/>
            <person name="Chintalapati S."/>
            <person name="Chintalapati V.R."/>
        </authorList>
    </citation>
    <scope>NUCLEOTIDE SEQUENCE [LARGE SCALE GENOMIC DNA]</scope>
    <source>
        <strain evidence="7 8">DSM 2131</strain>
    </source>
</reference>
<organism evidence="7 8">
    <name type="scientific">Fuscovulum blasticum DSM 2131</name>
    <dbReference type="NCBI Taxonomy" id="1188250"/>
    <lineage>
        <taxon>Bacteria</taxon>
        <taxon>Pseudomonadati</taxon>
        <taxon>Pseudomonadota</taxon>
        <taxon>Alphaproteobacteria</taxon>
        <taxon>Rhodobacterales</taxon>
        <taxon>Paracoccaceae</taxon>
        <taxon>Pseudogemmobacter</taxon>
    </lineage>
</organism>
<protein>
    <recommendedName>
        <fullName evidence="6">OmpA-like domain-containing protein</fullName>
    </recommendedName>
</protein>
<gene>
    <name evidence="7" type="ORF">C5F44_03785</name>
</gene>
<keyword evidence="8" id="KW-1185">Reference proteome</keyword>
<dbReference type="GO" id="GO:0009279">
    <property type="term" value="C:cell outer membrane"/>
    <property type="evidence" value="ECO:0007669"/>
    <property type="project" value="UniProtKB-SubCell"/>
</dbReference>
<name>A0A2T4JE32_FUSBL</name>
<dbReference type="PRINTS" id="PR01021">
    <property type="entry name" value="OMPADOMAIN"/>
</dbReference>
<dbReference type="Pfam" id="PF00691">
    <property type="entry name" value="OmpA"/>
    <property type="match status" value="1"/>
</dbReference>
<dbReference type="PROSITE" id="PS01068">
    <property type="entry name" value="OMPA_1"/>
    <property type="match status" value="1"/>
</dbReference>